<dbReference type="KEGG" id="csci:HDCHBGLK_03004"/>
<dbReference type="eggNOG" id="ENOG502ZQEV">
    <property type="taxonomic scope" value="Bacteria"/>
</dbReference>
<accession>B0NAR8</accession>
<dbReference type="HOGENOM" id="CLU_782345_0_0_9"/>
<dbReference type="OrthoDB" id="9795386at2"/>
<reference evidence="1 2" key="1">
    <citation type="journal article" date="2019" name="Appl. Environ. Microbiol.">
        <title>Clostridium scindens ATCC 35704: integration of nutritional requirements, the complete genome sequence, and global transcriptional responses to bile acids.</title>
        <authorList>
            <person name="Devendran S."/>
            <person name="Shrestha R."/>
            <person name="Alves J.M.P."/>
            <person name="Wolf P.G."/>
            <person name="Ly L."/>
            <person name="Hernandez A.G."/>
            <person name="Mendez-Garcia C."/>
            <person name="Inboden A."/>
            <person name="Wiley J."/>
            <person name="Paul O."/>
            <person name="Allen A."/>
            <person name="Springer E."/>
            <person name="Wright C.L."/>
            <person name="Fields C.J."/>
            <person name="Daniel S.L."/>
            <person name="Ridlon J.M."/>
        </authorList>
    </citation>
    <scope>NUCLEOTIDE SEQUENCE [LARGE SCALE GENOMIC DNA]</scope>
    <source>
        <strain evidence="1 2">ATCC 35704</strain>
    </source>
</reference>
<gene>
    <name evidence="1" type="ORF">HDCHBGLK_03004</name>
</gene>
<keyword evidence="2" id="KW-1185">Reference proteome</keyword>
<dbReference type="GeneID" id="62697189"/>
<protein>
    <submittedName>
        <fullName evidence="1">Uncharacterized protein</fullName>
    </submittedName>
</protein>
<organism evidence="1 2">
    <name type="scientific">Clostridium scindens (strain ATCC 35704 / DSM 5676 / VPI 13733 / 19)</name>
    <dbReference type="NCBI Taxonomy" id="411468"/>
    <lineage>
        <taxon>Bacteria</taxon>
        <taxon>Bacillati</taxon>
        <taxon>Bacillota</taxon>
        <taxon>Clostridia</taxon>
        <taxon>Lachnospirales</taxon>
        <taxon>Lachnospiraceae</taxon>
    </lineage>
</organism>
<dbReference type="RefSeq" id="WP_004606088.1">
    <property type="nucleotide sequence ID" value="NZ_CP036170.1"/>
</dbReference>
<dbReference type="Proteomes" id="UP000289664">
    <property type="component" value="Chromosome"/>
</dbReference>
<dbReference type="EMBL" id="CP036170">
    <property type="protein sequence ID" value="QBF75593.1"/>
    <property type="molecule type" value="Genomic_DNA"/>
</dbReference>
<dbReference type="AlphaFoldDB" id="B0NAR8"/>
<evidence type="ECO:0000313" key="1">
    <source>
        <dbReference type="EMBL" id="QBF75593.1"/>
    </source>
</evidence>
<evidence type="ECO:0000313" key="2">
    <source>
        <dbReference type="Proteomes" id="UP000289664"/>
    </source>
</evidence>
<sequence length="354" mass="39370">MGQYANFYNSRSGDRVYNADSMSEWLLPFFTTGVFNNCFAITANDDMSVTVGGGYVNIKGKTKHFEQAQIFTLEKASGTLARIDNVILRRDDTERDFYIFIETGGFSKNPVAPEIVRTEAIHDLKLGEIYVDVGAIKITQENITDTRMNADVCGWVMATVKEIDFSQITAQFQAYFTRYQANITQEFNAYMEQIVNLEDKGAAAFRDMQSQFDAYAQQQQDAFSEWFDGIKDQLSADAAGALQNAVNDLTAHIKNLATKITFENLSKETGEIKIDIVNGNTGTTTTATFAEGGKTYLTEPGEYTVEPQADNLLIIPKTFILDHSQTTETLIFSIYDKNAFAAIGGYVGAYVSKN</sequence>
<proteinExistence type="predicted"/>
<dbReference type="STRING" id="411468.CLOSCI_00537"/>
<name>B0NAR8_CLOS5</name>